<dbReference type="InterPro" id="IPR005630">
    <property type="entry name" value="Terpene_synthase_metal-bd"/>
</dbReference>
<organism evidence="6 7">
    <name type="scientific">Daucus carota subsp. sativus</name>
    <name type="common">Carrot</name>
    <dbReference type="NCBI Taxonomy" id="79200"/>
    <lineage>
        <taxon>Eukaryota</taxon>
        <taxon>Viridiplantae</taxon>
        <taxon>Streptophyta</taxon>
        <taxon>Embryophyta</taxon>
        <taxon>Tracheophyta</taxon>
        <taxon>Spermatophyta</taxon>
        <taxon>Magnoliopsida</taxon>
        <taxon>eudicotyledons</taxon>
        <taxon>Gunneridae</taxon>
        <taxon>Pentapetalae</taxon>
        <taxon>asterids</taxon>
        <taxon>campanulids</taxon>
        <taxon>Apiales</taxon>
        <taxon>Apiaceae</taxon>
        <taxon>Apioideae</taxon>
        <taxon>Scandiceae</taxon>
        <taxon>Daucinae</taxon>
        <taxon>Daucus</taxon>
        <taxon>Daucus sect. Daucus</taxon>
    </lineage>
</organism>
<dbReference type="Gene3D" id="1.10.600.10">
    <property type="entry name" value="Farnesyl Diphosphate Synthase"/>
    <property type="match status" value="1"/>
</dbReference>
<dbReference type="SUPFAM" id="SSF48576">
    <property type="entry name" value="Terpenoid synthases"/>
    <property type="match status" value="1"/>
</dbReference>
<evidence type="ECO:0008006" key="8">
    <source>
        <dbReference type="Google" id="ProtNLM"/>
    </source>
</evidence>
<dbReference type="InterPro" id="IPR008930">
    <property type="entry name" value="Terpenoid_cyclase/PrenylTrfase"/>
</dbReference>
<dbReference type="Pfam" id="PF01397">
    <property type="entry name" value="Terpene_synth"/>
    <property type="match status" value="1"/>
</dbReference>
<accession>A0AAF1AZU0</accession>
<evidence type="ECO:0000256" key="1">
    <source>
        <dbReference type="ARBA" id="ARBA00001946"/>
    </source>
</evidence>
<dbReference type="InterPro" id="IPR050148">
    <property type="entry name" value="Terpene_synthase-like"/>
</dbReference>
<dbReference type="SUPFAM" id="SSF48239">
    <property type="entry name" value="Terpenoid cyclases/Protein prenyltransferases"/>
    <property type="match status" value="1"/>
</dbReference>
<evidence type="ECO:0000259" key="5">
    <source>
        <dbReference type="Pfam" id="PF03936"/>
    </source>
</evidence>
<protein>
    <recommendedName>
        <fullName evidence="8">Terpene synthase metal-binding domain-containing protein</fullName>
    </recommendedName>
</protein>
<feature type="domain" description="Terpene synthase N-terminal" evidence="4">
    <location>
        <begin position="1"/>
        <end position="55"/>
    </location>
</feature>
<evidence type="ECO:0000256" key="2">
    <source>
        <dbReference type="ARBA" id="ARBA00022723"/>
    </source>
</evidence>
<name>A0AAF1AZU0_DAUCS</name>
<dbReference type="InterPro" id="IPR001906">
    <property type="entry name" value="Terpene_synth_N"/>
</dbReference>
<dbReference type="GO" id="GO:0016114">
    <property type="term" value="P:terpenoid biosynthetic process"/>
    <property type="evidence" value="ECO:0007669"/>
    <property type="project" value="InterPro"/>
</dbReference>
<evidence type="ECO:0000313" key="7">
    <source>
        <dbReference type="Proteomes" id="UP000077755"/>
    </source>
</evidence>
<evidence type="ECO:0000313" key="6">
    <source>
        <dbReference type="EMBL" id="WOG98400.1"/>
    </source>
</evidence>
<sequence length="197" mass="23194">MKGMPYLYEASYHSKTNEKILDEAQRFTTKHMTDYVNNSKNSKDEKLGKLISRALELPLHWTESRMEARWYTDYFETSIVAEDINDSDLLRFAKLDYNMLQANYQDELKELSRWWKRIQWAEKFSFARGRLIECFYWSLGCNFGPEFKYARSVLAAVGAFLTTIDDIYDVYGTLEELELLTKLTKSWDAADLDQPGP</sequence>
<dbReference type="PANTHER" id="PTHR31225:SF9">
    <property type="entry name" value="TERPENE SYNTHASE 10"/>
    <property type="match status" value="1"/>
</dbReference>
<proteinExistence type="predicted"/>
<dbReference type="InterPro" id="IPR036965">
    <property type="entry name" value="Terpene_synth_N_sf"/>
</dbReference>
<keyword evidence="3" id="KW-0460">Magnesium</keyword>
<comment type="cofactor">
    <cofactor evidence="1">
        <name>Mg(2+)</name>
        <dbReference type="ChEBI" id="CHEBI:18420"/>
    </cofactor>
</comment>
<evidence type="ECO:0000256" key="3">
    <source>
        <dbReference type="ARBA" id="ARBA00022842"/>
    </source>
</evidence>
<feature type="domain" description="Terpene synthase metal-binding" evidence="5">
    <location>
        <begin position="118"/>
        <end position="193"/>
    </location>
</feature>
<reference evidence="6" key="2">
    <citation type="submission" date="2022-03" db="EMBL/GenBank/DDBJ databases">
        <title>Draft title - Genomic analysis of global carrot germplasm unveils the trajectory of domestication and the origin of high carotenoid orange carrot.</title>
        <authorList>
            <person name="Iorizzo M."/>
            <person name="Ellison S."/>
            <person name="Senalik D."/>
            <person name="Macko-Podgorni A."/>
            <person name="Grzebelus D."/>
            <person name="Bostan H."/>
            <person name="Rolling W."/>
            <person name="Curaba J."/>
            <person name="Simon P."/>
        </authorList>
    </citation>
    <scope>NUCLEOTIDE SEQUENCE</scope>
    <source>
        <tissue evidence="6">Leaf</tissue>
    </source>
</reference>
<dbReference type="Proteomes" id="UP000077755">
    <property type="component" value="Chromosome 4"/>
</dbReference>
<dbReference type="EMBL" id="CP093346">
    <property type="protein sequence ID" value="WOG98400.1"/>
    <property type="molecule type" value="Genomic_DNA"/>
</dbReference>
<gene>
    <name evidence="6" type="ORF">DCAR_0417741</name>
</gene>
<dbReference type="GO" id="GO:0010333">
    <property type="term" value="F:terpene synthase activity"/>
    <property type="evidence" value="ECO:0007669"/>
    <property type="project" value="InterPro"/>
</dbReference>
<keyword evidence="2" id="KW-0479">Metal-binding</keyword>
<dbReference type="InterPro" id="IPR008949">
    <property type="entry name" value="Isoprenoid_synthase_dom_sf"/>
</dbReference>
<evidence type="ECO:0000259" key="4">
    <source>
        <dbReference type="Pfam" id="PF01397"/>
    </source>
</evidence>
<dbReference type="Pfam" id="PF03936">
    <property type="entry name" value="Terpene_synth_C"/>
    <property type="match status" value="1"/>
</dbReference>
<dbReference type="GO" id="GO:0000287">
    <property type="term" value="F:magnesium ion binding"/>
    <property type="evidence" value="ECO:0007669"/>
    <property type="project" value="InterPro"/>
</dbReference>
<keyword evidence="7" id="KW-1185">Reference proteome</keyword>
<reference evidence="6" key="1">
    <citation type="journal article" date="2016" name="Nat. Genet.">
        <title>A high-quality carrot genome assembly provides new insights into carotenoid accumulation and asterid genome evolution.</title>
        <authorList>
            <person name="Iorizzo M."/>
            <person name="Ellison S."/>
            <person name="Senalik D."/>
            <person name="Zeng P."/>
            <person name="Satapoomin P."/>
            <person name="Huang J."/>
            <person name="Bowman M."/>
            <person name="Iovene M."/>
            <person name="Sanseverino W."/>
            <person name="Cavagnaro P."/>
            <person name="Yildiz M."/>
            <person name="Macko-Podgorni A."/>
            <person name="Moranska E."/>
            <person name="Grzebelus E."/>
            <person name="Grzebelus D."/>
            <person name="Ashrafi H."/>
            <person name="Zheng Z."/>
            <person name="Cheng S."/>
            <person name="Spooner D."/>
            <person name="Van Deynze A."/>
            <person name="Simon P."/>
        </authorList>
    </citation>
    <scope>NUCLEOTIDE SEQUENCE</scope>
    <source>
        <tissue evidence="6">Leaf</tissue>
    </source>
</reference>
<dbReference type="Gene3D" id="1.50.10.130">
    <property type="entry name" value="Terpene synthase, N-terminal domain"/>
    <property type="match status" value="1"/>
</dbReference>
<dbReference type="AlphaFoldDB" id="A0AAF1AZU0"/>
<dbReference type="PANTHER" id="PTHR31225">
    <property type="entry name" value="OS04G0344100 PROTEIN-RELATED"/>
    <property type="match status" value="1"/>
</dbReference>
<dbReference type="KEGG" id="dcr:108217614"/>